<proteinExistence type="predicted"/>
<keyword evidence="2" id="KW-0472">Membrane</keyword>
<evidence type="ECO:0000256" key="2">
    <source>
        <dbReference type="SAM" id="Phobius"/>
    </source>
</evidence>
<evidence type="ECO:0000256" key="1">
    <source>
        <dbReference type="SAM" id="MobiDB-lite"/>
    </source>
</evidence>
<keyword evidence="5" id="KW-1185">Reference proteome</keyword>
<dbReference type="OrthoDB" id="2527908at2759"/>
<name>A0A5C3QID5_9AGAR</name>
<gene>
    <name evidence="4" type="ORF">BDV98DRAFT_570494</name>
</gene>
<dbReference type="EMBL" id="ML178831">
    <property type="protein sequence ID" value="TFK99958.1"/>
    <property type="molecule type" value="Genomic_DNA"/>
</dbReference>
<feature type="region of interest" description="Disordered" evidence="1">
    <location>
        <begin position="310"/>
        <end position="379"/>
    </location>
</feature>
<sequence>MMLFLTAQLLYLLLSPACFGHAQEDDPYSLQFQWEFKDRDIFNPLPTCQSLAIRVKSYNTTDNSTSRGTPPYYMLALALRGIPRLYDIGESEDDLSWTSDFPGGTELLLTVLDSNSSVGGISPITRTALHGPSSACIKEQESSDFTVTANVTDTLNTCDPWGITVSGGVPPYRFTFAAPYSTVLTNFTSEGDELDTLTYINRAYPDSQLLVAVSDVSGRYASGTPIVDTAGSQDPTCPDFNTRFGNAQEMAKPQEAAQAAADKRRKKRIAIAVPCAIVGLLLIAGVVLLMRLLKRRKERLLGTDLDARPRTFDQETPTITEAHLNNDRPLTLSGKSNSGPTDRTTDLPHVAASARGRSQAPSTGAEGDRPQVERSASGELYVQHRDGGVNVVREFPPPYVAPVIPAGQPTT</sequence>
<protein>
    <recommendedName>
        <fullName evidence="6">Mid2 domain-containing protein</fullName>
    </recommendedName>
</protein>
<feature type="signal peptide" evidence="3">
    <location>
        <begin position="1"/>
        <end position="22"/>
    </location>
</feature>
<reference evidence="4 5" key="1">
    <citation type="journal article" date="2019" name="Nat. Ecol. Evol.">
        <title>Megaphylogeny resolves global patterns of mushroom evolution.</title>
        <authorList>
            <person name="Varga T."/>
            <person name="Krizsan K."/>
            <person name="Foldi C."/>
            <person name="Dima B."/>
            <person name="Sanchez-Garcia M."/>
            <person name="Sanchez-Ramirez S."/>
            <person name="Szollosi G.J."/>
            <person name="Szarkandi J.G."/>
            <person name="Papp V."/>
            <person name="Albert L."/>
            <person name="Andreopoulos W."/>
            <person name="Angelini C."/>
            <person name="Antonin V."/>
            <person name="Barry K.W."/>
            <person name="Bougher N.L."/>
            <person name="Buchanan P."/>
            <person name="Buyck B."/>
            <person name="Bense V."/>
            <person name="Catcheside P."/>
            <person name="Chovatia M."/>
            <person name="Cooper J."/>
            <person name="Damon W."/>
            <person name="Desjardin D."/>
            <person name="Finy P."/>
            <person name="Geml J."/>
            <person name="Haridas S."/>
            <person name="Hughes K."/>
            <person name="Justo A."/>
            <person name="Karasinski D."/>
            <person name="Kautmanova I."/>
            <person name="Kiss B."/>
            <person name="Kocsube S."/>
            <person name="Kotiranta H."/>
            <person name="LaButti K.M."/>
            <person name="Lechner B.E."/>
            <person name="Liimatainen K."/>
            <person name="Lipzen A."/>
            <person name="Lukacs Z."/>
            <person name="Mihaltcheva S."/>
            <person name="Morgado L.N."/>
            <person name="Niskanen T."/>
            <person name="Noordeloos M.E."/>
            <person name="Ohm R.A."/>
            <person name="Ortiz-Santana B."/>
            <person name="Ovrebo C."/>
            <person name="Racz N."/>
            <person name="Riley R."/>
            <person name="Savchenko A."/>
            <person name="Shiryaev A."/>
            <person name="Soop K."/>
            <person name="Spirin V."/>
            <person name="Szebenyi C."/>
            <person name="Tomsovsky M."/>
            <person name="Tulloss R.E."/>
            <person name="Uehling J."/>
            <person name="Grigoriev I.V."/>
            <person name="Vagvolgyi C."/>
            <person name="Papp T."/>
            <person name="Martin F.M."/>
            <person name="Miettinen O."/>
            <person name="Hibbett D.S."/>
            <person name="Nagy L.G."/>
        </authorList>
    </citation>
    <scope>NUCLEOTIDE SEQUENCE [LARGE SCALE GENOMIC DNA]</scope>
    <source>
        <strain evidence="4 5">CBS 309.79</strain>
    </source>
</reference>
<evidence type="ECO:0000313" key="5">
    <source>
        <dbReference type="Proteomes" id="UP000305067"/>
    </source>
</evidence>
<evidence type="ECO:0008006" key="6">
    <source>
        <dbReference type="Google" id="ProtNLM"/>
    </source>
</evidence>
<dbReference type="Proteomes" id="UP000305067">
    <property type="component" value="Unassembled WGS sequence"/>
</dbReference>
<feature type="compositionally biased region" description="Polar residues" evidence="1">
    <location>
        <begin position="333"/>
        <end position="342"/>
    </location>
</feature>
<evidence type="ECO:0000313" key="4">
    <source>
        <dbReference type="EMBL" id="TFK99958.1"/>
    </source>
</evidence>
<feature type="transmembrane region" description="Helical" evidence="2">
    <location>
        <begin position="269"/>
        <end position="290"/>
    </location>
</feature>
<keyword evidence="2" id="KW-1133">Transmembrane helix</keyword>
<feature type="chain" id="PRO_5022682000" description="Mid2 domain-containing protein" evidence="3">
    <location>
        <begin position="23"/>
        <end position="411"/>
    </location>
</feature>
<evidence type="ECO:0000256" key="3">
    <source>
        <dbReference type="SAM" id="SignalP"/>
    </source>
</evidence>
<dbReference type="AlphaFoldDB" id="A0A5C3QID5"/>
<keyword evidence="2" id="KW-0812">Transmembrane</keyword>
<organism evidence="4 5">
    <name type="scientific">Pterulicium gracile</name>
    <dbReference type="NCBI Taxonomy" id="1884261"/>
    <lineage>
        <taxon>Eukaryota</taxon>
        <taxon>Fungi</taxon>
        <taxon>Dikarya</taxon>
        <taxon>Basidiomycota</taxon>
        <taxon>Agaricomycotina</taxon>
        <taxon>Agaricomycetes</taxon>
        <taxon>Agaricomycetidae</taxon>
        <taxon>Agaricales</taxon>
        <taxon>Pleurotineae</taxon>
        <taxon>Pterulaceae</taxon>
        <taxon>Pterulicium</taxon>
    </lineage>
</organism>
<accession>A0A5C3QID5</accession>
<keyword evidence="3" id="KW-0732">Signal</keyword>